<evidence type="ECO:0008006" key="4">
    <source>
        <dbReference type="Google" id="ProtNLM"/>
    </source>
</evidence>
<dbReference type="EMBL" id="JBHSJJ010000024">
    <property type="protein sequence ID" value="MFC4874912.1"/>
    <property type="molecule type" value="Genomic_DNA"/>
</dbReference>
<protein>
    <recommendedName>
        <fullName evidence="4">Outer membrane protein beta-barrel domain-containing protein</fullName>
    </recommendedName>
</protein>
<keyword evidence="3" id="KW-1185">Reference proteome</keyword>
<evidence type="ECO:0000256" key="1">
    <source>
        <dbReference type="SAM" id="SignalP"/>
    </source>
</evidence>
<gene>
    <name evidence="2" type="ORF">ACFPFU_24625</name>
</gene>
<keyword evidence="1" id="KW-0732">Signal</keyword>
<evidence type="ECO:0000313" key="3">
    <source>
        <dbReference type="Proteomes" id="UP001595818"/>
    </source>
</evidence>
<dbReference type="RefSeq" id="WP_377069222.1">
    <property type="nucleotide sequence ID" value="NZ_JBHSJJ010000024.1"/>
</dbReference>
<comment type="caution">
    <text evidence="2">The sequence shown here is derived from an EMBL/GenBank/DDBJ whole genome shotgun (WGS) entry which is preliminary data.</text>
</comment>
<reference evidence="3" key="1">
    <citation type="journal article" date="2019" name="Int. J. Syst. Evol. Microbiol.">
        <title>The Global Catalogue of Microorganisms (GCM) 10K type strain sequencing project: providing services to taxonomists for standard genome sequencing and annotation.</title>
        <authorList>
            <consortium name="The Broad Institute Genomics Platform"/>
            <consortium name="The Broad Institute Genome Sequencing Center for Infectious Disease"/>
            <person name="Wu L."/>
            <person name="Ma J."/>
        </authorList>
    </citation>
    <scope>NUCLEOTIDE SEQUENCE [LARGE SCALE GENOMIC DNA]</scope>
    <source>
        <strain evidence="3">CGMCC 4.7466</strain>
    </source>
</reference>
<feature type="signal peptide" evidence="1">
    <location>
        <begin position="1"/>
        <end position="24"/>
    </location>
</feature>
<dbReference type="Proteomes" id="UP001595818">
    <property type="component" value="Unassembled WGS sequence"/>
</dbReference>
<proteinExistence type="predicted"/>
<name>A0ABV9T843_9BACT</name>
<accession>A0ABV9T843</accession>
<organism evidence="2 3">
    <name type="scientific">Negadavirga shengliensis</name>
    <dbReference type="NCBI Taxonomy" id="1389218"/>
    <lineage>
        <taxon>Bacteria</taxon>
        <taxon>Pseudomonadati</taxon>
        <taxon>Bacteroidota</taxon>
        <taxon>Cytophagia</taxon>
        <taxon>Cytophagales</taxon>
        <taxon>Cyclobacteriaceae</taxon>
        <taxon>Negadavirga</taxon>
    </lineage>
</organism>
<feature type="chain" id="PRO_5046831728" description="Outer membrane protein beta-barrel domain-containing protein" evidence="1">
    <location>
        <begin position="25"/>
        <end position="409"/>
    </location>
</feature>
<sequence length="409" mass="46531">MEKNVFVALMASIGLGLWSAPVFAQNAHGDHIILLDGEKIPGTVARNYDHVQYRRVRFVTAAGQSEEYTPSQLTGFSLENGRHFKSKKLPGIQERVFAQVIFSGNFDLLFWAGKYYIQNPLEIVELKPVEKYSMTYQTDAEKVHNSYIGVLSRHMAGHCGTKLKNDIIRTRLFEADLISMLEKYHKCEEAAYTIHVERIPSRVVRPVFMAGGTHHSLLAQEVVHTRADKFENAMAVNLQGLLRMRPSRRHPKMFFDLGIGYSSFSTFIESEYGTTVTTYVSREKVRYQRIYVPLFLNHSIVRREKIDFYGGLGFELARASRFYRDHDSSGNIPEDGQNNVKGLRARIDFIRPHYYPAVKLGLDLGKPASIGLLSEFQLGYLPEASEMTLAGNLAVYNLLMASWMVGVRF</sequence>
<evidence type="ECO:0000313" key="2">
    <source>
        <dbReference type="EMBL" id="MFC4874912.1"/>
    </source>
</evidence>